<evidence type="ECO:0000256" key="10">
    <source>
        <dbReference type="SAM" id="Phobius"/>
    </source>
</evidence>
<evidence type="ECO:0000313" key="14">
    <source>
        <dbReference type="Proteomes" id="UP000554342"/>
    </source>
</evidence>
<evidence type="ECO:0000256" key="8">
    <source>
        <dbReference type="ARBA" id="ARBA00023136"/>
    </source>
</evidence>
<dbReference type="Pfam" id="PF01578">
    <property type="entry name" value="Cytochrom_C_asm"/>
    <property type="match status" value="1"/>
</dbReference>
<evidence type="ECO:0000259" key="11">
    <source>
        <dbReference type="Pfam" id="PF01578"/>
    </source>
</evidence>
<keyword evidence="14" id="KW-1185">Reference proteome</keyword>
<feature type="transmembrane region" description="Helical" evidence="10">
    <location>
        <begin position="42"/>
        <end position="62"/>
    </location>
</feature>
<dbReference type="EMBL" id="JACIJI010000002">
    <property type="protein sequence ID" value="MBB5718925.1"/>
    <property type="molecule type" value="Genomic_DNA"/>
</dbReference>
<evidence type="ECO:0000256" key="1">
    <source>
        <dbReference type="ARBA" id="ARBA00004429"/>
    </source>
</evidence>
<dbReference type="NCBIfam" id="TIGR00353">
    <property type="entry name" value="nrfE"/>
    <property type="match status" value="1"/>
</dbReference>
<keyword evidence="6" id="KW-0201">Cytochrome c-type biogenesis</keyword>
<keyword evidence="8 10" id="KW-0472">Membrane</keyword>
<gene>
    <name evidence="13" type="ORF">FHR23_001848</name>
</gene>
<reference evidence="13 14" key="1">
    <citation type="submission" date="2020-08" db="EMBL/GenBank/DDBJ databases">
        <title>Genomic Encyclopedia of Type Strains, Phase IV (KMG-IV): sequencing the most valuable type-strain genomes for metagenomic binning, comparative biology and taxonomic classification.</title>
        <authorList>
            <person name="Goeker M."/>
        </authorList>
    </citation>
    <scope>NUCLEOTIDE SEQUENCE [LARGE SCALE GENOMIC DNA]</scope>
    <source>
        <strain evidence="13 14">DSM 27203</strain>
    </source>
</reference>
<feature type="domain" description="Cytochrome c assembly protein" evidence="11">
    <location>
        <begin position="89"/>
        <end position="295"/>
    </location>
</feature>
<dbReference type="RefSeq" id="WP_184003073.1">
    <property type="nucleotide sequence ID" value="NZ_BAABIF010000013.1"/>
</dbReference>
<organism evidence="13 14">
    <name type="scientific">Stakelama sediminis</name>
    <dbReference type="NCBI Taxonomy" id="463200"/>
    <lineage>
        <taxon>Bacteria</taxon>
        <taxon>Pseudomonadati</taxon>
        <taxon>Pseudomonadota</taxon>
        <taxon>Alphaproteobacteria</taxon>
        <taxon>Sphingomonadales</taxon>
        <taxon>Sphingomonadaceae</taxon>
        <taxon>Stakelama</taxon>
    </lineage>
</organism>
<dbReference type="GO" id="GO:0015232">
    <property type="term" value="F:heme transmembrane transporter activity"/>
    <property type="evidence" value="ECO:0007669"/>
    <property type="project" value="InterPro"/>
</dbReference>
<feature type="transmembrane region" description="Helical" evidence="10">
    <location>
        <begin position="125"/>
        <end position="143"/>
    </location>
</feature>
<evidence type="ECO:0000256" key="9">
    <source>
        <dbReference type="ARBA" id="ARBA00037230"/>
    </source>
</evidence>
<dbReference type="InterPro" id="IPR002541">
    <property type="entry name" value="Cyt_c_assembly"/>
</dbReference>
<protein>
    <submittedName>
        <fullName evidence="13">Cytochrome c-type biogenesis protein CcmF</fullName>
    </submittedName>
</protein>
<feature type="transmembrane region" description="Helical" evidence="10">
    <location>
        <begin position="424"/>
        <end position="441"/>
    </location>
</feature>
<dbReference type="AlphaFoldDB" id="A0A840YZ95"/>
<evidence type="ECO:0000256" key="5">
    <source>
        <dbReference type="ARBA" id="ARBA00022692"/>
    </source>
</evidence>
<evidence type="ECO:0000256" key="4">
    <source>
        <dbReference type="ARBA" id="ARBA00022519"/>
    </source>
</evidence>
<feature type="transmembrane region" description="Helical" evidence="10">
    <location>
        <begin position="313"/>
        <end position="331"/>
    </location>
</feature>
<comment type="caution">
    <text evidence="13">The sequence shown here is derived from an EMBL/GenBank/DDBJ whole genome shotgun (WGS) entry which is preliminary data.</text>
</comment>
<dbReference type="GO" id="GO:0017004">
    <property type="term" value="P:cytochrome complex assembly"/>
    <property type="evidence" value="ECO:0007669"/>
    <property type="project" value="UniProtKB-KW"/>
</dbReference>
<dbReference type="PANTHER" id="PTHR43653">
    <property type="entry name" value="CYTOCHROME C ASSEMBLY PROTEIN-RELATED"/>
    <property type="match status" value="1"/>
</dbReference>
<name>A0A840YZ95_9SPHN</name>
<dbReference type="GO" id="GO:0005886">
    <property type="term" value="C:plasma membrane"/>
    <property type="evidence" value="ECO:0007669"/>
    <property type="project" value="UniProtKB-SubCell"/>
</dbReference>
<keyword evidence="5 10" id="KW-0812">Transmembrane</keyword>
<comment type="subcellular location">
    <subcellularLocation>
        <location evidence="1">Cell inner membrane</location>
        <topology evidence="1">Multi-pass membrane protein</topology>
    </subcellularLocation>
</comment>
<evidence type="ECO:0000256" key="3">
    <source>
        <dbReference type="ARBA" id="ARBA00022475"/>
    </source>
</evidence>
<dbReference type="InterPro" id="IPR003567">
    <property type="entry name" value="Cyt_c_biogenesis"/>
</dbReference>
<feature type="transmembrane region" description="Helical" evidence="10">
    <location>
        <begin position="6"/>
        <end position="30"/>
    </location>
</feature>
<keyword evidence="4" id="KW-0997">Cell inner membrane</keyword>
<feature type="transmembrane region" description="Helical" evidence="10">
    <location>
        <begin position="393"/>
        <end position="412"/>
    </location>
</feature>
<feature type="transmembrane region" description="Helical" evidence="10">
    <location>
        <begin position="177"/>
        <end position="197"/>
    </location>
</feature>
<feature type="transmembrane region" description="Helical" evidence="10">
    <location>
        <begin position="352"/>
        <end position="373"/>
    </location>
</feature>
<feature type="transmembrane region" description="Helical" evidence="10">
    <location>
        <begin position="477"/>
        <end position="497"/>
    </location>
</feature>
<proteinExistence type="inferred from homology"/>
<dbReference type="GO" id="GO:0020037">
    <property type="term" value="F:heme binding"/>
    <property type="evidence" value="ECO:0007669"/>
    <property type="project" value="InterPro"/>
</dbReference>
<feature type="transmembrane region" description="Helical" evidence="10">
    <location>
        <begin position="604"/>
        <end position="625"/>
    </location>
</feature>
<sequence length="648" mass="69793">MIAESGLAALWFAAALALLQVALAGLALRLRNDDMTAAIRPVAMVQGLLCAGAMACLITVFAQSDMSVRLVFENSSAVKPMLYKIAGAWGNHEGSMLLWVTILGLAGAAVALFERQLEQRTLTATLGAQAVIALGFYAFLLFASNPFARLWPPAADGQGLNPLLQDPGLALHPPTLYVGYVGLSVAFSFAVGALVTRDVGPQFARAMRPWVLGAWIFLTLGITAGSYWAYYELGWGGWWFWDPVENASLMPWLAATALLHSVSVLATRDGLRAWTVMLAVVAFSMSMIGTFLVRSGVLTSVHAFAVDPERGTFILVLLALYIGGALALFGARIGTVRQGNTFDLVSREAGLVLNNLLLSVILGIVLIGTLYPLVAQGFGVQLSVGKPFFDKTAGPIALALMLVLAVGPLLRWRRDDAQAVLGRVTIPLGVAILAAVILVLLTPRAGAMPILGLAFAAGLAVASVAPLWRRNLKRTPWFIFGMVLAHLGVAVAVAGMASDSAFTQERLTALRFGETATVGPYDVTLKGVKPVVGENWSAIAGVLIVKRGTDRPFVMEPQQRFFSTPPTTTNESAIVTRWNGQLYTVLGQQNADGRWQVRLWWKPFVTLIWIGGAMIALGGLLALIGHMRRTMKMRRRAREYDEWAEAWL</sequence>
<evidence type="ECO:0000256" key="7">
    <source>
        <dbReference type="ARBA" id="ARBA00022989"/>
    </source>
</evidence>
<comment type="similarity">
    <text evidence="2">Belongs to the CcmF/CycK/Ccl1/NrfE/CcsA family.</text>
</comment>
<evidence type="ECO:0000259" key="12">
    <source>
        <dbReference type="Pfam" id="PF16327"/>
    </source>
</evidence>
<feature type="transmembrane region" description="Helical" evidence="10">
    <location>
        <begin position="249"/>
        <end position="266"/>
    </location>
</feature>
<comment type="function">
    <text evidence="9">Required for the biogenesis of c-type cytochromes. Possible subunit of a heme lyase.</text>
</comment>
<dbReference type="Pfam" id="PF16327">
    <property type="entry name" value="CcmF_C"/>
    <property type="match status" value="1"/>
</dbReference>
<evidence type="ECO:0000256" key="2">
    <source>
        <dbReference type="ARBA" id="ARBA00009186"/>
    </source>
</evidence>
<dbReference type="InterPro" id="IPR032523">
    <property type="entry name" value="CcmF_C"/>
</dbReference>
<feature type="transmembrane region" description="Helical" evidence="10">
    <location>
        <begin position="273"/>
        <end position="293"/>
    </location>
</feature>
<feature type="transmembrane region" description="Helical" evidence="10">
    <location>
        <begin position="447"/>
        <end position="465"/>
    </location>
</feature>
<feature type="transmembrane region" description="Helical" evidence="10">
    <location>
        <begin position="96"/>
        <end position="113"/>
    </location>
</feature>
<dbReference type="PRINTS" id="PR01410">
    <property type="entry name" value="CCBIOGENESIS"/>
</dbReference>
<dbReference type="PANTHER" id="PTHR43653:SF1">
    <property type="entry name" value="CYTOCHROME C-TYPE BIOGENESIS PROTEIN CCMF"/>
    <property type="match status" value="1"/>
</dbReference>
<dbReference type="Proteomes" id="UP000554342">
    <property type="component" value="Unassembled WGS sequence"/>
</dbReference>
<keyword evidence="3" id="KW-1003">Cell membrane</keyword>
<feature type="transmembrane region" description="Helical" evidence="10">
    <location>
        <begin position="209"/>
        <end position="229"/>
    </location>
</feature>
<evidence type="ECO:0000313" key="13">
    <source>
        <dbReference type="EMBL" id="MBB5718925.1"/>
    </source>
</evidence>
<feature type="domain" description="Cytochrome c-type biogenesis protein CcmF C-terminal" evidence="12">
    <location>
        <begin position="315"/>
        <end position="624"/>
    </location>
</feature>
<accession>A0A840YZ95</accession>
<keyword evidence="7 10" id="KW-1133">Transmembrane helix</keyword>
<dbReference type="PRINTS" id="PR01411">
    <property type="entry name" value="CCMFBIOGNSIS"/>
</dbReference>
<evidence type="ECO:0000256" key="6">
    <source>
        <dbReference type="ARBA" id="ARBA00022748"/>
    </source>
</evidence>
<dbReference type="InterPro" id="IPR003568">
    <property type="entry name" value="Cyt_c_biogenesis_CcmF"/>
</dbReference>